<accession>A0A9P4LYQ2</accession>
<dbReference type="InterPro" id="IPR050300">
    <property type="entry name" value="GDXG_lipolytic_enzyme"/>
</dbReference>
<dbReference type="EMBL" id="ML978712">
    <property type="protein sequence ID" value="KAF2090553.1"/>
    <property type="molecule type" value="Genomic_DNA"/>
</dbReference>
<keyword evidence="5" id="KW-1185">Reference proteome</keyword>
<keyword evidence="1" id="KW-0378">Hydrolase</keyword>
<feature type="domain" description="Peptidase S9 prolyl oligopeptidase catalytic" evidence="2">
    <location>
        <begin position="225"/>
        <end position="293"/>
    </location>
</feature>
<evidence type="ECO:0000259" key="3">
    <source>
        <dbReference type="Pfam" id="PF07859"/>
    </source>
</evidence>
<dbReference type="InterPro" id="IPR029058">
    <property type="entry name" value="AB_hydrolase_fold"/>
</dbReference>
<organism evidence="4 5">
    <name type="scientific">Saccharata proteae CBS 121410</name>
    <dbReference type="NCBI Taxonomy" id="1314787"/>
    <lineage>
        <taxon>Eukaryota</taxon>
        <taxon>Fungi</taxon>
        <taxon>Dikarya</taxon>
        <taxon>Ascomycota</taxon>
        <taxon>Pezizomycotina</taxon>
        <taxon>Dothideomycetes</taxon>
        <taxon>Dothideomycetes incertae sedis</taxon>
        <taxon>Botryosphaeriales</taxon>
        <taxon>Saccharataceae</taxon>
        <taxon>Saccharata</taxon>
    </lineage>
</organism>
<reference evidence="4" key="1">
    <citation type="journal article" date="2020" name="Stud. Mycol.">
        <title>101 Dothideomycetes genomes: a test case for predicting lifestyles and emergence of pathogens.</title>
        <authorList>
            <person name="Haridas S."/>
            <person name="Albert R."/>
            <person name="Binder M."/>
            <person name="Bloem J."/>
            <person name="Labutti K."/>
            <person name="Salamov A."/>
            <person name="Andreopoulos B."/>
            <person name="Baker S."/>
            <person name="Barry K."/>
            <person name="Bills G."/>
            <person name="Bluhm B."/>
            <person name="Cannon C."/>
            <person name="Castanera R."/>
            <person name="Culley D."/>
            <person name="Daum C."/>
            <person name="Ezra D."/>
            <person name="Gonzalez J."/>
            <person name="Henrissat B."/>
            <person name="Kuo A."/>
            <person name="Liang C."/>
            <person name="Lipzen A."/>
            <person name="Lutzoni F."/>
            <person name="Magnuson J."/>
            <person name="Mondo S."/>
            <person name="Nolan M."/>
            <person name="Ohm R."/>
            <person name="Pangilinan J."/>
            <person name="Park H.-J."/>
            <person name="Ramirez L."/>
            <person name="Alfaro M."/>
            <person name="Sun H."/>
            <person name="Tritt A."/>
            <person name="Yoshinaga Y."/>
            <person name="Zwiers L.-H."/>
            <person name="Turgeon B."/>
            <person name="Goodwin S."/>
            <person name="Spatafora J."/>
            <person name="Crous P."/>
            <person name="Grigoriev I."/>
        </authorList>
    </citation>
    <scope>NUCLEOTIDE SEQUENCE</scope>
    <source>
        <strain evidence="4">CBS 121410</strain>
    </source>
</reference>
<dbReference type="PANTHER" id="PTHR48081">
    <property type="entry name" value="AB HYDROLASE SUPERFAMILY PROTEIN C4A8.06C"/>
    <property type="match status" value="1"/>
</dbReference>
<protein>
    <submittedName>
        <fullName evidence="4">Alpha/beta-hydrolase</fullName>
    </submittedName>
</protein>
<evidence type="ECO:0000313" key="4">
    <source>
        <dbReference type="EMBL" id="KAF2090553.1"/>
    </source>
</evidence>
<dbReference type="PANTHER" id="PTHR48081:SF3">
    <property type="entry name" value="ALPHA_BETA HYDROLASE FOLD-3 DOMAIN-CONTAINING PROTEIN"/>
    <property type="match status" value="1"/>
</dbReference>
<evidence type="ECO:0000256" key="1">
    <source>
        <dbReference type="ARBA" id="ARBA00022801"/>
    </source>
</evidence>
<dbReference type="AlphaFoldDB" id="A0A9P4LYQ2"/>
<dbReference type="InterPro" id="IPR001375">
    <property type="entry name" value="Peptidase_S9_cat"/>
</dbReference>
<evidence type="ECO:0000259" key="2">
    <source>
        <dbReference type="Pfam" id="PF00326"/>
    </source>
</evidence>
<dbReference type="Gene3D" id="3.40.50.1820">
    <property type="entry name" value="alpha/beta hydrolase"/>
    <property type="match status" value="1"/>
</dbReference>
<dbReference type="GO" id="GO:0006508">
    <property type="term" value="P:proteolysis"/>
    <property type="evidence" value="ECO:0007669"/>
    <property type="project" value="InterPro"/>
</dbReference>
<feature type="domain" description="Alpha/beta hydrolase fold-3" evidence="3">
    <location>
        <begin position="42"/>
        <end position="179"/>
    </location>
</feature>
<gene>
    <name evidence="4" type="ORF">K490DRAFT_61872</name>
</gene>
<comment type="caution">
    <text evidence="4">The sequence shown here is derived from an EMBL/GenBank/DDBJ whole genome shotgun (WGS) entry which is preliminary data.</text>
</comment>
<dbReference type="InterPro" id="IPR013094">
    <property type="entry name" value="AB_hydrolase_3"/>
</dbReference>
<evidence type="ECO:0000313" key="5">
    <source>
        <dbReference type="Proteomes" id="UP000799776"/>
    </source>
</evidence>
<proteinExistence type="predicted"/>
<dbReference type="GO" id="GO:0008236">
    <property type="term" value="F:serine-type peptidase activity"/>
    <property type="evidence" value="ECO:0007669"/>
    <property type="project" value="InterPro"/>
</dbReference>
<dbReference type="Pfam" id="PF00326">
    <property type="entry name" value="Peptidase_S9"/>
    <property type="match status" value="1"/>
</dbReference>
<dbReference type="OrthoDB" id="19653at2759"/>
<name>A0A9P4LYQ2_9PEZI</name>
<dbReference type="SUPFAM" id="SSF53474">
    <property type="entry name" value="alpha/beta-Hydrolases"/>
    <property type="match status" value="1"/>
</dbReference>
<sequence>MASEHFAGFDIHDATYKRVNDQPIDLSILVPKQIQPGPRPVLVKFHGGGLVTGSRLYKDWFHTWILQYATRHSAIIVTPDYRLLPESKGLDILEDIQDFWRWTEHQLPRFLGSFNLEADLKHILATGDSAGGWLAAQSAFERPDLVKATIGQYPMLDLRAPHYTQAYEKHPCGAPMLDNLIVDNAIRAVKPGRICTSAEPPERSDIVFSAFQHGRFGELLGQDRRLYPMERLEDMKGFKMPPMLIIHGSEDSAVPVEGSENFVKQCKELQPDTEVKLVVQKGDHGFDGVNTLEDEWLSNALGLVTKAWL</sequence>
<dbReference type="Proteomes" id="UP000799776">
    <property type="component" value="Unassembled WGS sequence"/>
</dbReference>
<dbReference type="Pfam" id="PF07859">
    <property type="entry name" value="Abhydrolase_3"/>
    <property type="match status" value="1"/>
</dbReference>